<reference evidence="2 3" key="1">
    <citation type="submission" date="2018-04" db="EMBL/GenBank/DDBJ databases">
        <authorList>
            <person name="Zhang X."/>
            <person name="Yuan J."/>
            <person name="Li F."/>
            <person name="Xiang J."/>
        </authorList>
    </citation>
    <scope>NUCLEOTIDE SEQUENCE [LARGE SCALE GENOMIC DNA]</scope>
    <source>
        <tissue evidence="2">Muscle</tissue>
    </source>
</reference>
<reference evidence="2 3" key="2">
    <citation type="submission" date="2019-01" db="EMBL/GenBank/DDBJ databases">
        <title>The decoding of complex shrimp genome reveals the adaptation for benthos swimmer, frequently molting mechanism and breeding impact on genome.</title>
        <authorList>
            <person name="Sun Y."/>
            <person name="Gao Y."/>
            <person name="Yu Y."/>
        </authorList>
    </citation>
    <scope>NUCLEOTIDE SEQUENCE [LARGE SCALE GENOMIC DNA]</scope>
    <source>
        <tissue evidence="2">Muscle</tissue>
    </source>
</reference>
<evidence type="ECO:0000256" key="1">
    <source>
        <dbReference type="SAM" id="MobiDB-lite"/>
    </source>
</evidence>
<dbReference type="STRING" id="6689.A0A423THJ9"/>
<dbReference type="GO" id="GO:0003723">
    <property type="term" value="F:RNA binding"/>
    <property type="evidence" value="ECO:0007669"/>
    <property type="project" value="InterPro"/>
</dbReference>
<sequence length="107" mass="12224">MREEDREAGPGQERGTSQGDIQESSWVPVSPKEKKEGEDKVFPEPEPVQAVDISQIVSTRLSAMRKLQDNPHDIEAIKALHNVQKEMQNWALSKQEPWPVYGFNRVK</sequence>
<feature type="compositionally biased region" description="Polar residues" evidence="1">
    <location>
        <begin position="14"/>
        <end position="27"/>
    </location>
</feature>
<feature type="non-terminal residue" evidence="2">
    <location>
        <position position="107"/>
    </location>
</feature>
<protein>
    <submittedName>
        <fullName evidence="2">Protein SON</fullName>
    </submittedName>
</protein>
<dbReference type="EMBL" id="QCYY01001719">
    <property type="protein sequence ID" value="ROT75875.1"/>
    <property type="molecule type" value="Genomic_DNA"/>
</dbReference>
<dbReference type="Proteomes" id="UP000283509">
    <property type="component" value="Unassembled WGS sequence"/>
</dbReference>
<accession>A0A423THJ9</accession>
<evidence type="ECO:0000313" key="3">
    <source>
        <dbReference type="Proteomes" id="UP000283509"/>
    </source>
</evidence>
<dbReference type="AlphaFoldDB" id="A0A423THJ9"/>
<organism evidence="2 3">
    <name type="scientific">Penaeus vannamei</name>
    <name type="common">Whiteleg shrimp</name>
    <name type="synonym">Litopenaeus vannamei</name>
    <dbReference type="NCBI Taxonomy" id="6689"/>
    <lineage>
        <taxon>Eukaryota</taxon>
        <taxon>Metazoa</taxon>
        <taxon>Ecdysozoa</taxon>
        <taxon>Arthropoda</taxon>
        <taxon>Crustacea</taxon>
        <taxon>Multicrustacea</taxon>
        <taxon>Malacostraca</taxon>
        <taxon>Eumalacostraca</taxon>
        <taxon>Eucarida</taxon>
        <taxon>Decapoda</taxon>
        <taxon>Dendrobranchiata</taxon>
        <taxon>Penaeoidea</taxon>
        <taxon>Penaeidae</taxon>
        <taxon>Penaeus</taxon>
    </lineage>
</organism>
<dbReference type="OrthoDB" id="786951at2759"/>
<evidence type="ECO:0000313" key="2">
    <source>
        <dbReference type="EMBL" id="ROT75875.1"/>
    </source>
</evidence>
<dbReference type="GO" id="GO:0051726">
    <property type="term" value="P:regulation of cell cycle"/>
    <property type="evidence" value="ECO:0007669"/>
    <property type="project" value="InterPro"/>
</dbReference>
<dbReference type="PANTHER" id="PTHR46528">
    <property type="entry name" value="PROTEIN SON"/>
    <property type="match status" value="1"/>
</dbReference>
<gene>
    <name evidence="2" type="ORF">C7M84_005552</name>
</gene>
<feature type="compositionally biased region" description="Basic and acidic residues" evidence="1">
    <location>
        <begin position="31"/>
        <end position="43"/>
    </location>
</feature>
<keyword evidence="3" id="KW-1185">Reference proteome</keyword>
<proteinExistence type="predicted"/>
<feature type="region of interest" description="Disordered" evidence="1">
    <location>
        <begin position="1"/>
        <end position="47"/>
    </location>
</feature>
<comment type="caution">
    <text evidence="2">The sequence shown here is derived from an EMBL/GenBank/DDBJ whole genome shotgun (WGS) entry which is preliminary data.</text>
</comment>
<dbReference type="GO" id="GO:0048024">
    <property type="term" value="P:regulation of mRNA splicing, via spliceosome"/>
    <property type="evidence" value="ECO:0007669"/>
    <property type="project" value="TreeGrafter"/>
</dbReference>
<dbReference type="PANTHER" id="PTHR46528:SF1">
    <property type="entry name" value="PROTEIN SON"/>
    <property type="match status" value="1"/>
</dbReference>
<dbReference type="InterPro" id="IPR032922">
    <property type="entry name" value="SON"/>
</dbReference>
<name>A0A423THJ9_PENVA</name>